<keyword evidence="1" id="KW-0472">Membrane</keyword>
<accession>A0A9P5P959</accession>
<keyword evidence="1" id="KW-0812">Transmembrane</keyword>
<keyword evidence="1" id="KW-1133">Transmembrane helix</keyword>
<dbReference type="PROSITE" id="PS51257">
    <property type="entry name" value="PROKAR_LIPOPROTEIN"/>
    <property type="match status" value="1"/>
</dbReference>
<organism evidence="2 3">
    <name type="scientific">Rhodocollybia butyracea</name>
    <dbReference type="NCBI Taxonomy" id="206335"/>
    <lineage>
        <taxon>Eukaryota</taxon>
        <taxon>Fungi</taxon>
        <taxon>Dikarya</taxon>
        <taxon>Basidiomycota</taxon>
        <taxon>Agaricomycotina</taxon>
        <taxon>Agaricomycetes</taxon>
        <taxon>Agaricomycetidae</taxon>
        <taxon>Agaricales</taxon>
        <taxon>Marasmiineae</taxon>
        <taxon>Omphalotaceae</taxon>
        <taxon>Rhodocollybia</taxon>
    </lineage>
</organism>
<keyword evidence="3" id="KW-1185">Reference proteome</keyword>
<gene>
    <name evidence="2" type="ORF">BDP27DRAFT_1345374</name>
</gene>
<name>A0A9P5P959_9AGAR</name>
<reference evidence="2" key="1">
    <citation type="submission" date="2020-11" db="EMBL/GenBank/DDBJ databases">
        <authorList>
            <consortium name="DOE Joint Genome Institute"/>
            <person name="Ahrendt S."/>
            <person name="Riley R."/>
            <person name="Andreopoulos W."/>
            <person name="Labutti K."/>
            <person name="Pangilinan J."/>
            <person name="Ruiz-Duenas F.J."/>
            <person name="Barrasa J.M."/>
            <person name="Sanchez-Garcia M."/>
            <person name="Camarero S."/>
            <person name="Miyauchi S."/>
            <person name="Serrano A."/>
            <person name="Linde D."/>
            <person name="Babiker R."/>
            <person name="Drula E."/>
            <person name="Ayuso-Fernandez I."/>
            <person name="Pacheco R."/>
            <person name="Padilla G."/>
            <person name="Ferreira P."/>
            <person name="Barriuso J."/>
            <person name="Kellner H."/>
            <person name="Castanera R."/>
            <person name="Alfaro M."/>
            <person name="Ramirez L."/>
            <person name="Pisabarro A.G."/>
            <person name="Kuo A."/>
            <person name="Tritt A."/>
            <person name="Lipzen A."/>
            <person name="He G."/>
            <person name="Yan M."/>
            <person name="Ng V."/>
            <person name="Cullen D."/>
            <person name="Martin F."/>
            <person name="Rosso M.-N."/>
            <person name="Henrissat B."/>
            <person name="Hibbett D."/>
            <person name="Martinez A.T."/>
            <person name="Grigoriev I.V."/>
        </authorList>
    </citation>
    <scope>NUCLEOTIDE SEQUENCE</scope>
    <source>
        <strain evidence="2">AH 40177</strain>
    </source>
</reference>
<feature type="transmembrane region" description="Helical" evidence="1">
    <location>
        <begin position="36"/>
        <end position="59"/>
    </location>
</feature>
<evidence type="ECO:0000313" key="3">
    <source>
        <dbReference type="Proteomes" id="UP000772434"/>
    </source>
</evidence>
<dbReference type="Proteomes" id="UP000772434">
    <property type="component" value="Unassembled WGS sequence"/>
</dbReference>
<dbReference type="AlphaFoldDB" id="A0A9P5P959"/>
<dbReference type="EMBL" id="JADNRY010000454">
    <property type="protein sequence ID" value="KAF9052537.1"/>
    <property type="molecule type" value="Genomic_DNA"/>
</dbReference>
<protein>
    <submittedName>
        <fullName evidence="2">Uncharacterized protein</fullName>
    </submittedName>
</protein>
<comment type="caution">
    <text evidence="2">The sequence shown here is derived from an EMBL/GenBank/DDBJ whole genome shotgun (WGS) entry which is preliminary data.</text>
</comment>
<evidence type="ECO:0000313" key="2">
    <source>
        <dbReference type="EMBL" id="KAF9052537.1"/>
    </source>
</evidence>
<proteinExistence type="predicted"/>
<evidence type="ECO:0000256" key="1">
    <source>
        <dbReference type="SAM" id="Phobius"/>
    </source>
</evidence>
<sequence>MSERPGSICLPLAISCMCSGFTSSGFTGMVLSSKCILHLCVAMVLMDILMRFCAVVGTCTS</sequence>